<dbReference type="EMBL" id="CAMXCT010000340">
    <property type="protein sequence ID" value="CAI3977402.1"/>
    <property type="molecule type" value="Genomic_DNA"/>
</dbReference>
<proteinExistence type="predicted"/>
<accession>A0A9P1BQ12</accession>
<evidence type="ECO:0000256" key="1">
    <source>
        <dbReference type="SAM" id="MobiDB-lite"/>
    </source>
</evidence>
<dbReference type="Proteomes" id="UP001152797">
    <property type="component" value="Unassembled WGS sequence"/>
</dbReference>
<evidence type="ECO:0000313" key="3">
    <source>
        <dbReference type="EMBL" id="CAL1130777.1"/>
    </source>
</evidence>
<comment type="caution">
    <text evidence="2">The sequence shown here is derived from an EMBL/GenBank/DDBJ whole genome shotgun (WGS) entry which is preliminary data.</text>
</comment>
<gene>
    <name evidence="2" type="ORF">C1SCF055_LOCUS5546</name>
</gene>
<name>A0A9P1BQ12_9DINO</name>
<dbReference type="EMBL" id="CAMXCT030000340">
    <property type="protein sequence ID" value="CAL4764714.1"/>
    <property type="molecule type" value="Genomic_DNA"/>
</dbReference>
<sequence>MVSTQIVVDDDLMEYEVAAQIPFKVVSQNVNESKGYSGFQFVHDDPRPSSGYFCLSALPPSAMAAPVTTEFGPLPHEKPNQDLQDTDTEGDMEKIAAELRHADVTVRKELVYPGSSCDDVATHGIERKHPITPEQWDEMTAAHDLGSMCDQDIIPNPALRLDSHDENGNLLRTPSKEYEDTQEDSPDMIIVPDEIARPDDSQPGGNECEIPPPGIPDVIEEDTHDVIEDDGGEAPSGSHDPAPKSKPAKKTKTLDQILKHRTSSNSWHSKWVPKGVPRVVAPKAKSTGGRAKAKAAPVPPVDPSNSSVESLSKARDLFITKWIHDSGMSKSQERRKAACDAWMKSSLRAQLLASRTGTQK</sequence>
<dbReference type="EMBL" id="CAMXCT020000340">
    <property type="protein sequence ID" value="CAL1130777.1"/>
    <property type="molecule type" value="Genomic_DNA"/>
</dbReference>
<reference evidence="3" key="2">
    <citation type="submission" date="2024-04" db="EMBL/GenBank/DDBJ databases">
        <authorList>
            <person name="Chen Y."/>
            <person name="Shah S."/>
            <person name="Dougan E. K."/>
            <person name="Thang M."/>
            <person name="Chan C."/>
        </authorList>
    </citation>
    <scope>NUCLEOTIDE SEQUENCE [LARGE SCALE GENOMIC DNA]</scope>
</reference>
<organism evidence="2">
    <name type="scientific">Cladocopium goreaui</name>
    <dbReference type="NCBI Taxonomy" id="2562237"/>
    <lineage>
        <taxon>Eukaryota</taxon>
        <taxon>Sar</taxon>
        <taxon>Alveolata</taxon>
        <taxon>Dinophyceae</taxon>
        <taxon>Suessiales</taxon>
        <taxon>Symbiodiniaceae</taxon>
        <taxon>Cladocopium</taxon>
    </lineage>
</organism>
<keyword evidence="4" id="KW-1185">Reference proteome</keyword>
<reference evidence="2" key="1">
    <citation type="submission" date="2022-10" db="EMBL/GenBank/DDBJ databases">
        <authorList>
            <person name="Chen Y."/>
            <person name="Dougan E. K."/>
            <person name="Chan C."/>
            <person name="Rhodes N."/>
            <person name="Thang M."/>
        </authorList>
    </citation>
    <scope>NUCLEOTIDE SEQUENCE</scope>
</reference>
<protein>
    <submittedName>
        <fullName evidence="2">Uncharacterized protein</fullName>
    </submittedName>
</protein>
<evidence type="ECO:0000313" key="2">
    <source>
        <dbReference type="EMBL" id="CAI3977402.1"/>
    </source>
</evidence>
<feature type="compositionally biased region" description="Acidic residues" evidence="1">
    <location>
        <begin position="218"/>
        <end position="232"/>
    </location>
</feature>
<dbReference type="AlphaFoldDB" id="A0A9P1BQ12"/>
<feature type="region of interest" description="Disordered" evidence="1">
    <location>
        <begin position="159"/>
        <end position="309"/>
    </location>
</feature>
<evidence type="ECO:0000313" key="4">
    <source>
        <dbReference type="Proteomes" id="UP001152797"/>
    </source>
</evidence>